<dbReference type="GO" id="GO:0008381">
    <property type="term" value="F:mechanosensitive monoatomic ion channel activity"/>
    <property type="evidence" value="ECO:0007669"/>
    <property type="project" value="TreeGrafter"/>
</dbReference>
<evidence type="ECO:0000313" key="6">
    <source>
        <dbReference type="Proteomes" id="UP001168877"/>
    </source>
</evidence>
<name>A0AA39UKT7_ACESA</name>
<dbReference type="PANTHER" id="PTHR31618:SF7">
    <property type="entry name" value="MECHANOSENSITIVE ION CHANNEL PROTEIN"/>
    <property type="match status" value="1"/>
</dbReference>
<feature type="region of interest" description="Disordered" evidence="3">
    <location>
        <begin position="142"/>
        <end position="191"/>
    </location>
</feature>
<keyword evidence="4" id="KW-0472">Membrane</keyword>
<keyword evidence="4" id="KW-1133">Transmembrane helix</keyword>
<comment type="caution">
    <text evidence="5">The sequence shown here is derived from an EMBL/GenBank/DDBJ whole genome shotgun (WGS) entry which is preliminary data.</text>
</comment>
<keyword evidence="6" id="KW-1185">Reference proteome</keyword>
<dbReference type="InterPro" id="IPR016688">
    <property type="entry name" value="MscS-like_plants/fungi"/>
</dbReference>
<dbReference type="GO" id="GO:0050982">
    <property type="term" value="P:detection of mechanical stimulus"/>
    <property type="evidence" value="ECO:0007669"/>
    <property type="project" value="TreeGrafter"/>
</dbReference>
<comment type="similarity">
    <text evidence="2">Belongs to the MscS (TC 1.A.23) family.</text>
</comment>
<accession>A0AA39UKT7</accession>
<evidence type="ECO:0000256" key="3">
    <source>
        <dbReference type="SAM" id="MobiDB-lite"/>
    </source>
</evidence>
<feature type="transmembrane region" description="Helical" evidence="4">
    <location>
        <begin position="248"/>
        <end position="274"/>
    </location>
</feature>
<gene>
    <name evidence="5" type="ORF">LWI29_026323</name>
</gene>
<dbReference type="AlphaFoldDB" id="A0AA39UKT7"/>
<evidence type="ECO:0000256" key="4">
    <source>
        <dbReference type="SAM" id="Phobius"/>
    </source>
</evidence>
<feature type="compositionally biased region" description="Polar residues" evidence="3">
    <location>
        <begin position="60"/>
        <end position="70"/>
    </location>
</feature>
<evidence type="ECO:0000256" key="2">
    <source>
        <dbReference type="ARBA" id="ARBA00008017"/>
    </source>
</evidence>
<dbReference type="EMBL" id="JAUESC010000388">
    <property type="protein sequence ID" value="KAK0572109.1"/>
    <property type="molecule type" value="Genomic_DNA"/>
</dbReference>
<proteinExistence type="inferred from homology"/>
<comment type="subcellular location">
    <subcellularLocation>
        <location evidence="1">Membrane</location>
        <topology evidence="1">Multi-pass membrane protein</topology>
    </subcellularLocation>
</comment>
<organism evidence="5 6">
    <name type="scientific">Acer saccharum</name>
    <name type="common">Sugar maple</name>
    <dbReference type="NCBI Taxonomy" id="4024"/>
    <lineage>
        <taxon>Eukaryota</taxon>
        <taxon>Viridiplantae</taxon>
        <taxon>Streptophyta</taxon>
        <taxon>Embryophyta</taxon>
        <taxon>Tracheophyta</taxon>
        <taxon>Spermatophyta</taxon>
        <taxon>Magnoliopsida</taxon>
        <taxon>eudicotyledons</taxon>
        <taxon>Gunneridae</taxon>
        <taxon>Pentapetalae</taxon>
        <taxon>rosids</taxon>
        <taxon>malvids</taxon>
        <taxon>Sapindales</taxon>
        <taxon>Sapindaceae</taxon>
        <taxon>Hippocastanoideae</taxon>
        <taxon>Acereae</taxon>
        <taxon>Acer</taxon>
    </lineage>
</organism>
<reference evidence="5" key="1">
    <citation type="journal article" date="2022" name="Plant J.">
        <title>Strategies of tolerance reflected in two North American maple genomes.</title>
        <authorList>
            <person name="McEvoy S.L."/>
            <person name="Sezen U.U."/>
            <person name="Trouern-Trend A."/>
            <person name="McMahon S.M."/>
            <person name="Schaberg P.G."/>
            <person name="Yang J."/>
            <person name="Wegrzyn J.L."/>
            <person name="Swenson N.G."/>
        </authorList>
    </citation>
    <scope>NUCLEOTIDE SEQUENCE</scope>
    <source>
        <strain evidence="5">NS2018</strain>
    </source>
</reference>
<protein>
    <submittedName>
        <fullName evidence="5">Uncharacterized protein</fullName>
    </submittedName>
</protein>
<evidence type="ECO:0000256" key="1">
    <source>
        <dbReference type="ARBA" id="ARBA00004141"/>
    </source>
</evidence>
<reference evidence="5" key="2">
    <citation type="submission" date="2023-06" db="EMBL/GenBank/DDBJ databases">
        <authorList>
            <person name="Swenson N.G."/>
            <person name="Wegrzyn J.L."/>
            <person name="Mcevoy S.L."/>
        </authorList>
    </citation>
    <scope>NUCLEOTIDE SEQUENCE</scope>
    <source>
        <strain evidence="5">NS2018</strain>
        <tissue evidence="5">Leaf</tissue>
    </source>
</reference>
<feature type="region of interest" description="Disordered" evidence="3">
    <location>
        <begin position="58"/>
        <end position="115"/>
    </location>
</feature>
<sequence length="351" mass="39628">MYHNTNTRFCVCFPRKQEENLFKGKAKMESGKGVIDKKGINTNDVVVLQISDSEDAFLGKSSQKNSNNEGTELENLRCRVQASTTTSSSSPEILTSTPTTNKPPKFPTEQVLTRRKSLATSAFSKPKSRLVEPHNANDAKLVGEKTQSSQPHSTSPSGAATTPKEKLKSGPITPKTPLIGSPKFEGEEDEDDEEVYQTENLKVSENQFKKMKVLVIIEWIAFVLLMGLLISSLTVNKLQNYMIWGLELWKWCVLVSVIFCGRLFTGWFINVLVFSIERNYLLKKKVLYFVYGLRGSVRVFVWLALVLLAWDLLINRGVKRSKETSETLKNITRALAFSYWVCFMVGEDFLS</sequence>
<dbReference type="GO" id="GO:0006820">
    <property type="term" value="P:monoatomic anion transport"/>
    <property type="evidence" value="ECO:0007669"/>
    <property type="project" value="TreeGrafter"/>
</dbReference>
<feature type="compositionally biased region" description="Polar residues" evidence="3">
    <location>
        <begin position="81"/>
        <end position="94"/>
    </location>
</feature>
<evidence type="ECO:0000313" key="5">
    <source>
        <dbReference type="EMBL" id="KAK0572109.1"/>
    </source>
</evidence>
<dbReference type="GO" id="GO:0005886">
    <property type="term" value="C:plasma membrane"/>
    <property type="evidence" value="ECO:0007669"/>
    <property type="project" value="TreeGrafter"/>
</dbReference>
<dbReference type="Proteomes" id="UP001168877">
    <property type="component" value="Unassembled WGS sequence"/>
</dbReference>
<keyword evidence="4" id="KW-0812">Transmembrane</keyword>
<dbReference type="PANTHER" id="PTHR31618">
    <property type="entry name" value="MECHANOSENSITIVE ION CHANNEL PROTEIN 5"/>
    <property type="match status" value="1"/>
</dbReference>
<feature type="transmembrane region" description="Helical" evidence="4">
    <location>
        <begin position="213"/>
        <end position="236"/>
    </location>
</feature>
<feature type="transmembrane region" description="Helical" evidence="4">
    <location>
        <begin position="286"/>
        <end position="310"/>
    </location>
</feature>
<feature type="compositionally biased region" description="Low complexity" evidence="3">
    <location>
        <begin position="146"/>
        <end position="157"/>
    </location>
</feature>